<evidence type="ECO:0000313" key="2">
    <source>
        <dbReference type="Proteomes" id="UP000023152"/>
    </source>
</evidence>
<gene>
    <name evidence="1" type="ORF">RFI_31951</name>
</gene>
<accession>X6LXK8</accession>
<dbReference type="EMBL" id="ASPP01028113">
    <property type="protein sequence ID" value="ETO05445.1"/>
    <property type="molecule type" value="Genomic_DNA"/>
</dbReference>
<name>X6LXK8_RETFI</name>
<dbReference type="AlphaFoldDB" id="X6LXK8"/>
<comment type="caution">
    <text evidence="1">The sequence shown here is derived from an EMBL/GenBank/DDBJ whole genome shotgun (WGS) entry which is preliminary data.</text>
</comment>
<protein>
    <submittedName>
        <fullName evidence="1">Uncharacterized protein</fullName>
    </submittedName>
</protein>
<sequence>MESYLQSVITILSKYERREESDMDLHCELKNVRFANFDEIKGMELSVSNFCRQKNKQMVFCVTSFCLLQKKKDIFLHFLNNVFLDNQSW</sequence>
<keyword evidence="2" id="KW-1185">Reference proteome</keyword>
<proteinExistence type="predicted"/>
<reference evidence="1 2" key="1">
    <citation type="journal article" date="2013" name="Curr. Biol.">
        <title>The Genome of the Foraminiferan Reticulomyxa filosa.</title>
        <authorList>
            <person name="Glockner G."/>
            <person name="Hulsmann N."/>
            <person name="Schleicher M."/>
            <person name="Noegel A.A."/>
            <person name="Eichinger L."/>
            <person name="Gallinger C."/>
            <person name="Pawlowski J."/>
            <person name="Sierra R."/>
            <person name="Euteneuer U."/>
            <person name="Pillet L."/>
            <person name="Moustafa A."/>
            <person name="Platzer M."/>
            <person name="Groth M."/>
            <person name="Szafranski K."/>
            <person name="Schliwa M."/>
        </authorList>
    </citation>
    <scope>NUCLEOTIDE SEQUENCE [LARGE SCALE GENOMIC DNA]</scope>
</reference>
<dbReference type="Proteomes" id="UP000023152">
    <property type="component" value="Unassembled WGS sequence"/>
</dbReference>
<evidence type="ECO:0000313" key="1">
    <source>
        <dbReference type="EMBL" id="ETO05445.1"/>
    </source>
</evidence>
<organism evidence="1 2">
    <name type="scientific">Reticulomyxa filosa</name>
    <dbReference type="NCBI Taxonomy" id="46433"/>
    <lineage>
        <taxon>Eukaryota</taxon>
        <taxon>Sar</taxon>
        <taxon>Rhizaria</taxon>
        <taxon>Retaria</taxon>
        <taxon>Foraminifera</taxon>
        <taxon>Monothalamids</taxon>
        <taxon>Reticulomyxidae</taxon>
        <taxon>Reticulomyxa</taxon>
    </lineage>
</organism>